<dbReference type="Pfam" id="PF06325">
    <property type="entry name" value="PrmA"/>
    <property type="match status" value="1"/>
</dbReference>
<keyword evidence="3" id="KW-0689">Ribosomal protein</keyword>
<dbReference type="GO" id="GO:0005840">
    <property type="term" value="C:ribosome"/>
    <property type="evidence" value="ECO:0007669"/>
    <property type="project" value="UniProtKB-KW"/>
</dbReference>
<gene>
    <name evidence="3" type="ORF">L2A60_04750</name>
</gene>
<evidence type="ECO:0000313" key="4">
    <source>
        <dbReference type="Proteomes" id="UP001521209"/>
    </source>
</evidence>
<evidence type="ECO:0000313" key="3">
    <source>
        <dbReference type="EMBL" id="MCF3945995.1"/>
    </source>
</evidence>
<evidence type="ECO:0000256" key="1">
    <source>
        <dbReference type="ARBA" id="ARBA00022603"/>
    </source>
</evidence>
<keyword evidence="4" id="KW-1185">Reference proteome</keyword>
<dbReference type="GO" id="GO:0032259">
    <property type="term" value="P:methylation"/>
    <property type="evidence" value="ECO:0007669"/>
    <property type="project" value="UniProtKB-KW"/>
</dbReference>
<keyword evidence="3" id="KW-0687">Ribonucleoprotein</keyword>
<dbReference type="SUPFAM" id="SSF53335">
    <property type="entry name" value="S-adenosyl-L-methionine-dependent methyltransferases"/>
    <property type="match status" value="1"/>
</dbReference>
<dbReference type="RefSeq" id="WP_235703226.1">
    <property type="nucleotide sequence ID" value="NZ_JAKGBZ010000006.1"/>
</dbReference>
<name>A0ABS9DV09_9PROT</name>
<sequence>MKPPDDPHAFIRAATLFAAPALVPEIGLYLASEITPIWQATETFLTETGIAPPYWAFAWPGSIALARHMLDHPELVRGKRVVDFASGSGLAAIAAALAGAVHVTAIDIDPLAGAAIGLNAAENHMAVEVAIGDAVGTALTADVILCGDICYEAPMTRHIWPWLQGCAAHAEVWIADPGRAYVPREGLIEFARYAVPTTAELESRTSRDAVLYRVTRLPFN</sequence>
<dbReference type="Proteomes" id="UP001521209">
    <property type="component" value="Unassembled WGS sequence"/>
</dbReference>
<dbReference type="PANTHER" id="PTHR43648:SF1">
    <property type="entry name" value="ELECTRON TRANSFER FLAVOPROTEIN BETA SUBUNIT LYSINE METHYLTRANSFERASE"/>
    <property type="match status" value="1"/>
</dbReference>
<dbReference type="InterPro" id="IPR029063">
    <property type="entry name" value="SAM-dependent_MTases_sf"/>
</dbReference>
<dbReference type="Gene3D" id="3.40.50.150">
    <property type="entry name" value="Vaccinia Virus protein VP39"/>
    <property type="match status" value="1"/>
</dbReference>
<evidence type="ECO:0000256" key="2">
    <source>
        <dbReference type="ARBA" id="ARBA00022679"/>
    </source>
</evidence>
<dbReference type="GO" id="GO:0008168">
    <property type="term" value="F:methyltransferase activity"/>
    <property type="evidence" value="ECO:0007669"/>
    <property type="project" value="UniProtKB-KW"/>
</dbReference>
<comment type="caution">
    <text evidence="3">The sequence shown here is derived from an EMBL/GenBank/DDBJ whole genome shotgun (WGS) entry which is preliminary data.</text>
</comment>
<dbReference type="PANTHER" id="PTHR43648">
    <property type="entry name" value="ELECTRON TRANSFER FLAVOPROTEIN BETA SUBUNIT LYSINE METHYLTRANSFERASE"/>
    <property type="match status" value="1"/>
</dbReference>
<dbReference type="EMBL" id="JAKGBZ010000006">
    <property type="protein sequence ID" value="MCF3945995.1"/>
    <property type="molecule type" value="Genomic_DNA"/>
</dbReference>
<organism evidence="3 4">
    <name type="scientific">Acidiphilium iwatense</name>
    <dbReference type="NCBI Taxonomy" id="768198"/>
    <lineage>
        <taxon>Bacteria</taxon>
        <taxon>Pseudomonadati</taxon>
        <taxon>Pseudomonadota</taxon>
        <taxon>Alphaproteobacteria</taxon>
        <taxon>Acetobacterales</taxon>
        <taxon>Acidocellaceae</taxon>
        <taxon>Acidiphilium</taxon>
    </lineage>
</organism>
<reference evidence="3 4" key="1">
    <citation type="submission" date="2022-01" db="EMBL/GenBank/DDBJ databases">
        <authorList>
            <person name="Won M."/>
            <person name="Kim S.-J."/>
            <person name="Kwon S.-W."/>
        </authorList>
    </citation>
    <scope>NUCLEOTIDE SEQUENCE [LARGE SCALE GENOMIC DNA]</scope>
    <source>
        <strain evidence="3 4">KCTC 23505</strain>
    </source>
</reference>
<keyword evidence="1 3" id="KW-0489">Methyltransferase</keyword>
<proteinExistence type="predicted"/>
<accession>A0ABS9DV09</accession>
<protein>
    <submittedName>
        <fullName evidence="3">50S ribosomal protein L11 methyltransferase</fullName>
    </submittedName>
</protein>
<keyword evidence="2" id="KW-0808">Transferase</keyword>
<dbReference type="InterPro" id="IPR050078">
    <property type="entry name" value="Ribosomal_L11_MeTrfase_PrmA"/>
</dbReference>